<dbReference type="EMBL" id="MT631342">
    <property type="protein sequence ID" value="QNO48426.1"/>
    <property type="molecule type" value="Genomic_DNA"/>
</dbReference>
<name>A0A7G9YK92_9EURY</name>
<dbReference type="AlphaFoldDB" id="A0A7G9YK92"/>
<accession>A0A7G9YK92</accession>
<sequence>MRNVKNIVLGVRMYASISKVAFDGQITIPAEIRRKKNIEAGCNLLFIDVEDAIIIKKMDESKKTFDVFDERTKELNLSLSELNDLVELEKQHTWDGKYAKGDD</sequence>
<dbReference type="InterPro" id="IPR037914">
    <property type="entry name" value="SpoVT-AbrB_sf"/>
</dbReference>
<feature type="domain" description="SpoVT-AbrB" evidence="1">
    <location>
        <begin position="18"/>
        <end position="63"/>
    </location>
</feature>
<dbReference type="GO" id="GO:0003677">
    <property type="term" value="F:DNA binding"/>
    <property type="evidence" value="ECO:0007669"/>
    <property type="project" value="InterPro"/>
</dbReference>
<reference evidence="2" key="1">
    <citation type="submission" date="2020-06" db="EMBL/GenBank/DDBJ databases">
        <title>Unique genomic features of the anaerobic methanotrophic archaea.</title>
        <authorList>
            <person name="Chadwick G.L."/>
            <person name="Skennerton C.T."/>
            <person name="Laso-Perez R."/>
            <person name="Leu A.O."/>
            <person name="Speth D.R."/>
            <person name="Yu H."/>
            <person name="Morgan-Lang C."/>
            <person name="Hatzenpichler R."/>
            <person name="Goudeau D."/>
            <person name="Malmstrom R."/>
            <person name="Brazelton W.J."/>
            <person name="Woyke T."/>
            <person name="Hallam S.J."/>
            <person name="Tyson G.W."/>
            <person name="Wegener G."/>
            <person name="Boetius A."/>
            <person name="Orphan V."/>
        </authorList>
    </citation>
    <scope>NUCLEOTIDE SEQUENCE</scope>
</reference>
<evidence type="ECO:0000259" key="1">
    <source>
        <dbReference type="SMART" id="SM00966"/>
    </source>
</evidence>
<protein>
    <recommendedName>
        <fullName evidence="1">SpoVT-AbrB domain-containing protein</fullName>
    </recommendedName>
</protein>
<dbReference type="SUPFAM" id="SSF89447">
    <property type="entry name" value="AbrB/MazE/MraZ-like"/>
    <property type="match status" value="1"/>
</dbReference>
<proteinExistence type="predicted"/>
<dbReference type="NCBIfam" id="TIGR01439">
    <property type="entry name" value="lp_hng_hel_AbrB"/>
    <property type="match status" value="1"/>
</dbReference>
<dbReference type="Gene3D" id="2.10.260.10">
    <property type="match status" value="1"/>
</dbReference>
<dbReference type="SMART" id="SM00966">
    <property type="entry name" value="SpoVT_AbrB"/>
    <property type="match status" value="1"/>
</dbReference>
<evidence type="ECO:0000313" key="2">
    <source>
        <dbReference type="EMBL" id="QNO48426.1"/>
    </source>
</evidence>
<gene>
    <name evidence="2" type="ORF">CMAMEFPP_00011</name>
</gene>
<organism evidence="2">
    <name type="scientific">Candidatus Methanogaster sp. ANME-2c ERB4</name>
    <dbReference type="NCBI Taxonomy" id="2759911"/>
    <lineage>
        <taxon>Archaea</taxon>
        <taxon>Methanobacteriati</taxon>
        <taxon>Methanobacteriota</taxon>
        <taxon>Stenosarchaea group</taxon>
        <taxon>Methanomicrobia</taxon>
        <taxon>Methanosarcinales</taxon>
        <taxon>ANME-2 cluster</taxon>
        <taxon>Candidatus Methanogasteraceae</taxon>
        <taxon>Candidatus Methanogaster</taxon>
    </lineage>
</organism>
<dbReference type="InterPro" id="IPR007159">
    <property type="entry name" value="SpoVT-AbrB_dom"/>
</dbReference>